<dbReference type="InterPro" id="IPR001680">
    <property type="entry name" value="WD40_rpt"/>
</dbReference>
<dbReference type="InterPro" id="IPR015943">
    <property type="entry name" value="WD40/YVTN_repeat-like_dom_sf"/>
</dbReference>
<dbReference type="PANTHER" id="PTHR19879">
    <property type="entry name" value="TRANSCRIPTION INITIATION FACTOR TFIID"/>
    <property type="match status" value="1"/>
</dbReference>
<dbReference type="HOGENOM" id="CLU_067065_0_0_3"/>
<reference evidence="2 3" key="1">
    <citation type="submission" date="2012-06" db="EMBL/GenBank/DDBJ databases">
        <title>Finished chromosome of genome of Microcoleus sp. PCC 7113.</title>
        <authorList>
            <consortium name="US DOE Joint Genome Institute"/>
            <person name="Gugger M."/>
            <person name="Coursin T."/>
            <person name="Rippka R."/>
            <person name="Tandeau De Marsac N."/>
            <person name="Huntemann M."/>
            <person name="Wei C.-L."/>
            <person name="Han J."/>
            <person name="Detter J.C."/>
            <person name="Han C."/>
            <person name="Tapia R."/>
            <person name="Chen A."/>
            <person name="Kyrpides N."/>
            <person name="Mavromatis K."/>
            <person name="Markowitz V."/>
            <person name="Szeto E."/>
            <person name="Ivanova N."/>
            <person name="Pagani I."/>
            <person name="Pati A."/>
            <person name="Goodwin L."/>
            <person name="Nordberg H.P."/>
            <person name="Cantor M.N."/>
            <person name="Hua S.X."/>
            <person name="Woyke T."/>
            <person name="Kerfeld C.A."/>
        </authorList>
    </citation>
    <scope>NUCLEOTIDE SEQUENCE [LARGE SCALE GENOMIC DNA]</scope>
    <source>
        <strain evidence="2 3">PCC 7113</strain>
    </source>
</reference>
<feature type="repeat" description="WD" evidence="1">
    <location>
        <begin position="333"/>
        <end position="370"/>
    </location>
</feature>
<dbReference type="PROSITE" id="PS50082">
    <property type="entry name" value="WD_REPEATS_2"/>
    <property type="match status" value="3"/>
</dbReference>
<dbReference type="InterPro" id="IPR036322">
    <property type="entry name" value="WD40_repeat_dom_sf"/>
</dbReference>
<sequence>MDKPVGIALEKVIRMAFKSIVELSAKETLSDYVTAIAWSPVGNLLAVASGAGEICLLKDFVGLSLCPPTGQSVDALAFSWDGKWLASGGQDGNITLWQMEPDVPKIADTLECGSTWVDRLDWNPTCNYLAFNRGKTVQIWDADRTEEVTSLVGVASPQDIRWSPDGKRLAIAVKSNIHIWNAHNWNERLYQWELTSPASAIAWSSDAAYLASAIHDLSVGVLDWSKAQHLQREPLNEDELPAILCGFPGKVRKLAWADLPPSADLPPILAVATRELVTMWMQSPKGWESWVLDLHGGKVLDVAFQPQSGLLASVSEDGWIILWQAALEATQILEGAEEGFSCLAWHPTGRYLAAGGQRGELLVWSTCTDV</sequence>
<gene>
    <name evidence="2" type="ORF">Mic7113_3028</name>
</gene>
<evidence type="ECO:0000313" key="3">
    <source>
        <dbReference type="Proteomes" id="UP000010471"/>
    </source>
</evidence>
<dbReference type="Gene3D" id="2.130.10.10">
    <property type="entry name" value="YVTN repeat-like/Quinoprotein amine dehydrogenase"/>
    <property type="match status" value="3"/>
</dbReference>
<proteinExistence type="predicted"/>
<dbReference type="Pfam" id="PF00400">
    <property type="entry name" value="WD40"/>
    <property type="match status" value="4"/>
</dbReference>
<dbReference type="PANTHER" id="PTHR19879:SF9">
    <property type="entry name" value="TRANSCRIPTION INITIATION FACTOR TFIID SUBUNIT 5"/>
    <property type="match status" value="1"/>
</dbReference>
<protein>
    <submittedName>
        <fullName evidence="2">WD40 repeat-containing protein</fullName>
    </submittedName>
</protein>
<dbReference type="PROSITE" id="PS50294">
    <property type="entry name" value="WD_REPEATS_REGION"/>
    <property type="match status" value="2"/>
</dbReference>
<evidence type="ECO:0000256" key="1">
    <source>
        <dbReference type="PROSITE-ProRule" id="PRU00221"/>
    </source>
</evidence>
<dbReference type="AlphaFoldDB" id="K9WGZ1"/>
<organism evidence="2 3">
    <name type="scientific">Allocoleopsis franciscana PCC 7113</name>
    <dbReference type="NCBI Taxonomy" id="1173027"/>
    <lineage>
        <taxon>Bacteria</taxon>
        <taxon>Bacillati</taxon>
        <taxon>Cyanobacteriota</taxon>
        <taxon>Cyanophyceae</taxon>
        <taxon>Coleofasciculales</taxon>
        <taxon>Coleofasciculaceae</taxon>
        <taxon>Allocoleopsis</taxon>
        <taxon>Allocoleopsis franciscana</taxon>
    </lineage>
</organism>
<keyword evidence="1" id="KW-0853">WD repeat</keyword>
<dbReference type="PATRIC" id="fig|1173027.3.peg.3334"/>
<accession>K9WGZ1</accession>
<dbReference type="EMBL" id="CP003630">
    <property type="protein sequence ID" value="AFZ18797.1"/>
    <property type="molecule type" value="Genomic_DNA"/>
</dbReference>
<dbReference type="SUPFAM" id="SSF50978">
    <property type="entry name" value="WD40 repeat-like"/>
    <property type="match status" value="1"/>
</dbReference>
<dbReference type="STRING" id="1173027.Mic7113_3028"/>
<keyword evidence="3" id="KW-1185">Reference proteome</keyword>
<dbReference type="eggNOG" id="COG2319">
    <property type="taxonomic scope" value="Bacteria"/>
</dbReference>
<evidence type="ECO:0000313" key="2">
    <source>
        <dbReference type="EMBL" id="AFZ18797.1"/>
    </source>
</evidence>
<feature type="repeat" description="WD" evidence="1">
    <location>
        <begin position="292"/>
        <end position="324"/>
    </location>
</feature>
<dbReference type="SMART" id="SM00320">
    <property type="entry name" value="WD40"/>
    <property type="match status" value="7"/>
</dbReference>
<feature type="repeat" description="WD" evidence="1">
    <location>
        <begin position="73"/>
        <end position="100"/>
    </location>
</feature>
<dbReference type="Proteomes" id="UP000010471">
    <property type="component" value="Chromosome"/>
</dbReference>
<dbReference type="KEGG" id="mic:Mic7113_3028"/>
<name>K9WGZ1_9CYAN</name>